<feature type="transmembrane region" description="Helical" evidence="1">
    <location>
        <begin position="6"/>
        <end position="25"/>
    </location>
</feature>
<evidence type="ECO:0000313" key="3">
    <source>
        <dbReference type="Proteomes" id="UP000095594"/>
    </source>
</evidence>
<proteinExistence type="predicted"/>
<sequence>MFRIIVILVVFLACIYIGFYFGEVFKHRSVELKDFQKALMLMNTEVLYSSTPLPTALLNISYKLESPFSKVFKETADMLEVGEIYSVYEGFNKSYNNHKDEFHLKADDFNIIKDFFFSLGESGVYGQEKIFNLTSEELKRKYLEAEEECKVNRKMYRGIGVCVGAIIAIFFI</sequence>
<dbReference type="Pfam" id="PF09548">
    <property type="entry name" value="Spore_III_AB"/>
    <property type="match status" value="1"/>
</dbReference>
<accession>A0A174G6Q2</accession>
<keyword evidence="1" id="KW-0472">Membrane</keyword>
<keyword evidence="1" id="KW-0812">Transmembrane</keyword>
<dbReference type="OrthoDB" id="1957909at2"/>
<dbReference type="RefSeq" id="WP_055265840.1">
    <property type="nucleotide sequence ID" value="NZ_CABIXQ010000011.1"/>
</dbReference>
<gene>
    <name evidence="2" type="primary">spoIIIAB</name>
    <name evidence="2" type="ORF">ERS852471_01822</name>
</gene>
<protein>
    <submittedName>
        <fullName evidence="2">Stage III sporulation protein SpoAB</fullName>
    </submittedName>
</protein>
<evidence type="ECO:0000313" key="2">
    <source>
        <dbReference type="EMBL" id="CUO58172.1"/>
    </source>
</evidence>
<dbReference type="Proteomes" id="UP000095594">
    <property type="component" value="Unassembled WGS sequence"/>
</dbReference>
<reference evidence="2 3" key="1">
    <citation type="submission" date="2015-09" db="EMBL/GenBank/DDBJ databases">
        <authorList>
            <consortium name="Pathogen Informatics"/>
        </authorList>
    </citation>
    <scope>NUCLEOTIDE SEQUENCE [LARGE SCALE GENOMIC DNA]</scope>
    <source>
        <strain evidence="2 3">2789STDY5834856</strain>
    </source>
</reference>
<dbReference type="AlphaFoldDB" id="A0A174G6Q2"/>
<keyword evidence="1" id="KW-1133">Transmembrane helix</keyword>
<dbReference type="EMBL" id="CYZX01000011">
    <property type="protein sequence ID" value="CUO58172.1"/>
    <property type="molecule type" value="Genomic_DNA"/>
</dbReference>
<dbReference type="NCBIfam" id="TIGR02833">
    <property type="entry name" value="spore_III_AB"/>
    <property type="match status" value="1"/>
</dbReference>
<organism evidence="2 3">
    <name type="scientific">Clostridium disporicum</name>
    <dbReference type="NCBI Taxonomy" id="84024"/>
    <lineage>
        <taxon>Bacteria</taxon>
        <taxon>Bacillati</taxon>
        <taxon>Bacillota</taxon>
        <taxon>Clostridia</taxon>
        <taxon>Eubacteriales</taxon>
        <taxon>Clostridiaceae</taxon>
        <taxon>Clostridium</taxon>
    </lineage>
</organism>
<evidence type="ECO:0000256" key="1">
    <source>
        <dbReference type="SAM" id="Phobius"/>
    </source>
</evidence>
<name>A0A174G6Q2_9CLOT</name>
<dbReference type="InterPro" id="IPR014198">
    <property type="entry name" value="Spore_III_AB"/>
</dbReference>
<dbReference type="PIRSF" id="PIRSF021435">
    <property type="entry name" value="SpoIIIAB"/>
    <property type="match status" value="1"/>
</dbReference>